<evidence type="ECO:0000256" key="3">
    <source>
        <dbReference type="ARBA" id="ARBA00018111"/>
    </source>
</evidence>
<dbReference type="InterPro" id="IPR053924">
    <property type="entry name" value="RecX_HTH_2nd"/>
</dbReference>
<keyword evidence="4 5" id="KW-0963">Cytoplasm</keyword>
<dbReference type="Pfam" id="PF02631">
    <property type="entry name" value="RecX_HTH2"/>
    <property type="match status" value="1"/>
</dbReference>
<keyword evidence="11" id="KW-1185">Reference proteome</keyword>
<dbReference type="Gene3D" id="1.10.10.10">
    <property type="entry name" value="Winged helix-like DNA-binding domain superfamily/Winged helix DNA-binding domain"/>
    <property type="match status" value="4"/>
</dbReference>
<dbReference type="AlphaFoldDB" id="A0A1M5REZ1"/>
<keyword evidence="6" id="KW-0175">Coiled coil</keyword>
<dbReference type="RefSeq" id="WP_073336649.1">
    <property type="nucleotide sequence ID" value="NZ_FQXM01000003.1"/>
</dbReference>
<accession>A0A1M5REZ1</accession>
<dbReference type="EMBL" id="FQXM01000003">
    <property type="protein sequence ID" value="SHH24778.1"/>
    <property type="molecule type" value="Genomic_DNA"/>
</dbReference>
<dbReference type="NCBIfam" id="NF001058">
    <property type="entry name" value="PRK00117.4-1"/>
    <property type="match status" value="1"/>
</dbReference>
<comment type="subcellular location">
    <subcellularLocation>
        <location evidence="1 5">Cytoplasm</location>
    </subcellularLocation>
</comment>
<dbReference type="Pfam" id="PF21982">
    <property type="entry name" value="RecX_HTH1"/>
    <property type="match status" value="1"/>
</dbReference>
<evidence type="ECO:0000256" key="2">
    <source>
        <dbReference type="ARBA" id="ARBA00009695"/>
    </source>
</evidence>
<evidence type="ECO:0000256" key="6">
    <source>
        <dbReference type="SAM" id="Coils"/>
    </source>
</evidence>
<evidence type="ECO:0000256" key="1">
    <source>
        <dbReference type="ARBA" id="ARBA00004496"/>
    </source>
</evidence>
<evidence type="ECO:0000313" key="11">
    <source>
        <dbReference type="Proteomes" id="UP000184447"/>
    </source>
</evidence>
<reference evidence="10 11" key="1">
    <citation type="submission" date="2016-11" db="EMBL/GenBank/DDBJ databases">
        <authorList>
            <person name="Jaros S."/>
            <person name="Januszkiewicz K."/>
            <person name="Wedrychowicz H."/>
        </authorList>
    </citation>
    <scope>NUCLEOTIDE SEQUENCE [LARGE SCALE GENOMIC DNA]</scope>
    <source>
        <strain evidence="10 11">DSM 8605</strain>
    </source>
</reference>
<dbReference type="InterPro" id="IPR053925">
    <property type="entry name" value="RecX_HTH_3rd"/>
</dbReference>
<dbReference type="InterPro" id="IPR053926">
    <property type="entry name" value="RecX_HTH_1st"/>
</dbReference>
<feature type="domain" description="RecX second three-helical" evidence="7">
    <location>
        <begin position="109"/>
        <end position="146"/>
    </location>
</feature>
<evidence type="ECO:0000256" key="4">
    <source>
        <dbReference type="ARBA" id="ARBA00022490"/>
    </source>
</evidence>
<dbReference type="HAMAP" id="MF_01114">
    <property type="entry name" value="RecX"/>
    <property type="match status" value="1"/>
</dbReference>
<name>A0A1M5REZ1_9CLOT</name>
<evidence type="ECO:0000256" key="5">
    <source>
        <dbReference type="HAMAP-Rule" id="MF_01114"/>
    </source>
</evidence>
<protein>
    <recommendedName>
        <fullName evidence="3 5">Regulatory protein RecX</fullName>
    </recommendedName>
</protein>
<feature type="domain" description="RecX third three-helical" evidence="8">
    <location>
        <begin position="236"/>
        <end position="285"/>
    </location>
</feature>
<feature type="coiled-coil region" evidence="6">
    <location>
        <begin position="210"/>
        <end position="240"/>
    </location>
</feature>
<organism evidence="10 11">
    <name type="scientific">Clostridium grantii DSM 8605</name>
    <dbReference type="NCBI Taxonomy" id="1121316"/>
    <lineage>
        <taxon>Bacteria</taxon>
        <taxon>Bacillati</taxon>
        <taxon>Bacillota</taxon>
        <taxon>Clostridia</taxon>
        <taxon>Eubacteriales</taxon>
        <taxon>Clostridiaceae</taxon>
        <taxon>Clostridium</taxon>
    </lineage>
</organism>
<gene>
    <name evidence="5" type="primary">recX</name>
    <name evidence="10" type="ORF">SAMN02745207_00491</name>
</gene>
<dbReference type="OrthoDB" id="5421057at2"/>
<dbReference type="InterPro" id="IPR036388">
    <property type="entry name" value="WH-like_DNA-bd_sf"/>
</dbReference>
<proteinExistence type="inferred from homology"/>
<dbReference type="PANTHER" id="PTHR33602:SF1">
    <property type="entry name" value="REGULATORY PROTEIN RECX FAMILY PROTEIN"/>
    <property type="match status" value="1"/>
</dbReference>
<evidence type="ECO:0000259" key="8">
    <source>
        <dbReference type="Pfam" id="PF21981"/>
    </source>
</evidence>
<feature type="domain" description="RecX first three-helical" evidence="9">
    <location>
        <begin position="63"/>
        <end position="102"/>
    </location>
</feature>
<comment type="function">
    <text evidence="5">Modulates RecA activity.</text>
</comment>
<dbReference type="Pfam" id="PF21981">
    <property type="entry name" value="RecX_HTH3"/>
    <property type="match status" value="2"/>
</dbReference>
<dbReference type="Proteomes" id="UP000184447">
    <property type="component" value="Unassembled WGS sequence"/>
</dbReference>
<comment type="similarity">
    <text evidence="2 5">Belongs to the RecX family.</text>
</comment>
<evidence type="ECO:0000313" key="10">
    <source>
        <dbReference type="EMBL" id="SHH24778.1"/>
    </source>
</evidence>
<dbReference type="PANTHER" id="PTHR33602">
    <property type="entry name" value="REGULATORY PROTEIN RECX FAMILY PROTEIN"/>
    <property type="match status" value="1"/>
</dbReference>
<evidence type="ECO:0000259" key="7">
    <source>
        <dbReference type="Pfam" id="PF02631"/>
    </source>
</evidence>
<dbReference type="STRING" id="1121316.SAMN02745207_00491"/>
<dbReference type="GO" id="GO:0006282">
    <property type="term" value="P:regulation of DNA repair"/>
    <property type="evidence" value="ECO:0007669"/>
    <property type="project" value="UniProtKB-UniRule"/>
</dbReference>
<dbReference type="InterPro" id="IPR003783">
    <property type="entry name" value="Regulatory_RecX"/>
</dbReference>
<evidence type="ECO:0000259" key="9">
    <source>
        <dbReference type="Pfam" id="PF21982"/>
    </source>
</evidence>
<sequence>MKNKITKMEYGKRNKKRVNVYINSEFSFAVDEELVYQYKLEKDKVIDLESLQQIIEEDNYIKAKATALKTLERSHKTEKEIKDKLEKNEYPDNSIERVLEFLKSYEFINDEKFTKMFVEDKIKKYGKNKIKFDLIKKGINEKFIEENLNNMNDDNEKDTAKKIAEKKLKTLEGKYGERVVYSKVSNYLSSKGFSFDIIKEVMNSLVKMDINEDEFNYEKSEETKENMEELRVAKEEEEINKLMEIGKKKYRILLKSEKNQEKIYTKLSQYLLRRGYKWEIIKKVMNQIIGDDYE</sequence>
<feature type="domain" description="RecX third three-helical" evidence="8">
    <location>
        <begin position="158"/>
        <end position="202"/>
    </location>
</feature>
<dbReference type="GO" id="GO:0005737">
    <property type="term" value="C:cytoplasm"/>
    <property type="evidence" value="ECO:0007669"/>
    <property type="project" value="UniProtKB-SubCell"/>
</dbReference>